<feature type="domain" description="CCHC-type" evidence="3">
    <location>
        <begin position="197"/>
        <end position="210"/>
    </location>
</feature>
<organism evidence="4 5">
    <name type="scientific">Xenopus tropicalis</name>
    <name type="common">Western clawed frog</name>
    <name type="synonym">Silurana tropicalis</name>
    <dbReference type="NCBI Taxonomy" id="8364"/>
    <lineage>
        <taxon>Eukaryota</taxon>
        <taxon>Metazoa</taxon>
        <taxon>Chordata</taxon>
        <taxon>Craniata</taxon>
        <taxon>Vertebrata</taxon>
        <taxon>Euteleostomi</taxon>
        <taxon>Amphibia</taxon>
        <taxon>Batrachia</taxon>
        <taxon>Anura</taxon>
        <taxon>Pipoidea</taxon>
        <taxon>Pipidae</taxon>
        <taxon>Xenopodinae</taxon>
        <taxon>Xenopus</taxon>
        <taxon>Silurana</taxon>
    </lineage>
</organism>
<dbReference type="SMART" id="SM00343">
    <property type="entry name" value="ZnF_C2HC"/>
    <property type="match status" value="3"/>
</dbReference>
<evidence type="ECO:0000313" key="4">
    <source>
        <dbReference type="Proteomes" id="UP000008143"/>
    </source>
</evidence>
<dbReference type="OMA" id="GHEVKNC"/>
<evidence type="ECO:0000313" key="5">
    <source>
        <dbReference type="RefSeq" id="XP_012810417.1"/>
    </source>
</evidence>
<reference evidence="5" key="1">
    <citation type="submission" date="2025-08" db="UniProtKB">
        <authorList>
            <consortium name="RefSeq"/>
        </authorList>
    </citation>
    <scope>IDENTIFICATION</scope>
    <source>
        <strain evidence="5">Nigerian</strain>
        <tissue evidence="5">Liver and blood</tissue>
    </source>
</reference>
<dbReference type="GO" id="GO:0003690">
    <property type="term" value="F:double-stranded DNA binding"/>
    <property type="evidence" value="ECO:0007669"/>
    <property type="project" value="InterPro"/>
</dbReference>
<dbReference type="PANTHER" id="PTHR22639">
    <property type="entry name" value="GAG-RELATED PROTEIN"/>
    <property type="match status" value="1"/>
</dbReference>
<dbReference type="GO" id="GO:0003723">
    <property type="term" value="F:RNA binding"/>
    <property type="evidence" value="ECO:0007669"/>
    <property type="project" value="InterPro"/>
</dbReference>
<dbReference type="InterPro" id="IPR042509">
    <property type="entry name" value="ZCCHC3"/>
</dbReference>
<dbReference type="GO" id="GO:0002218">
    <property type="term" value="P:activation of innate immune response"/>
    <property type="evidence" value="ECO:0007669"/>
    <property type="project" value="InterPro"/>
</dbReference>
<keyword evidence="1" id="KW-0862">Zinc</keyword>
<evidence type="ECO:0000256" key="1">
    <source>
        <dbReference type="PROSITE-ProRule" id="PRU00047"/>
    </source>
</evidence>
<dbReference type="InterPro" id="IPR057810">
    <property type="entry name" value="RBD_ZCCHC3_1st"/>
</dbReference>
<keyword evidence="4" id="KW-1185">Reference proteome</keyword>
<dbReference type="AGR" id="Xenbase:XB-GENE-29088987"/>
<dbReference type="RefSeq" id="XP_012810417.1">
    <property type="nucleotide sequence ID" value="XM_012954963.3"/>
</dbReference>
<sequence length="385" mass="43773">MAVTEDVVPAFVRVKHSVRVITAVPSDSEKGLNFVVKVILEEIGRVSRREILAIQDYPRRGVFDVTFDGEGVYRSFLEILERNSADPRLKDFKILPHFAEEEIFLVVKPYSPFVPLREIETVLGRYCKKLTCAGKILNELGIWTCKYRFKAVFEKGTFPPARFRLGAVNIDCFFNGMPDFCKRCRQYGHMAEGCMLCQNCGKAGHEVKNCSLPKKCNFCLQVGHLYAVCPQRKVKDEVLGKSVAVVEPAAMSSGVEASEEMESESGKVLTFLTDFDLSASPVLQFTDESLSESSSPASEVSPMVKRKKKEKNKDIQVTPSNVEVYKTRGEKLYQFWKKRSDKEIQEYLGTWTNEEELEGINRCIETGTDEKNMRYQVLTFIRNLT</sequence>
<dbReference type="OrthoDB" id="8952792at2759"/>
<dbReference type="Xenbase" id="XB-GENE-29088987">
    <property type="gene designation" value="LOC105945919"/>
</dbReference>
<name>A0A8J0SDK0_XENTR</name>
<dbReference type="Gene3D" id="4.10.60.10">
    <property type="entry name" value="Zinc finger, CCHC-type"/>
    <property type="match status" value="1"/>
</dbReference>
<keyword evidence="1" id="KW-0479">Metal-binding</keyword>
<dbReference type="AlphaFoldDB" id="A0A8J0SDK0"/>
<keyword evidence="1" id="KW-0863">Zinc-finger</keyword>
<dbReference type="InterPro" id="IPR036875">
    <property type="entry name" value="Znf_CCHC_sf"/>
</dbReference>
<dbReference type="Pfam" id="PF23058">
    <property type="entry name" value="RBD_ZCCHC3_2nd"/>
    <property type="match status" value="1"/>
</dbReference>
<accession>A0A8J0SDK0</accession>
<dbReference type="KEGG" id="xtr:105945919"/>
<gene>
    <name evidence="5 6" type="primary">LOC105945919</name>
</gene>
<evidence type="ECO:0000313" key="6">
    <source>
        <dbReference type="Xenbase" id="XB-GENE-29088987"/>
    </source>
</evidence>
<dbReference type="GeneID" id="105945919"/>
<dbReference type="SUPFAM" id="SSF57756">
    <property type="entry name" value="Retrovirus zinc finger-like domains"/>
    <property type="match status" value="1"/>
</dbReference>
<evidence type="ECO:0000259" key="3">
    <source>
        <dbReference type="PROSITE" id="PS50158"/>
    </source>
</evidence>
<dbReference type="GO" id="GO:0008270">
    <property type="term" value="F:zinc ion binding"/>
    <property type="evidence" value="ECO:0007669"/>
    <property type="project" value="UniProtKB-KW"/>
</dbReference>
<evidence type="ECO:0000256" key="2">
    <source>
        <dbReference type="SAM" id="MobiDB-lite"/>
    </source>
</evidence>
<dbReference type="Pfam" id="PF23057">
    <property type="entry name" value="RBD_ZCCHC3_1st"/>
    <property type="match status" value="1"/>
</dbReference>
<feature type="region of interest" description="Disordered" evidence="2">
    <location>
        <begin position="288"/>
        <end position="312"/>
    </location>
</feature>
<dbReference type="Proteomes" id="UP000008143">
    <property type="component" value="Chromosome 6"/>
</dbReference>
<dbReference type="InterPro" id="IPR001878">
    <property type="entry name" value="Znf_CCHC"/>
</dbReference>
<dbReference type="PROSITE" id="PS50158">
    <property type="entry name" value="ZF_CCHC"/>
    <property type="match status" value="1"/>
</dbReference>
<dbReference type="InterPro" id="IPR057811">
    <property type="entry name" value="RBD_ZCCHC3_2nd"/>
</dbReference>
<feature type="compositionally biased region" description="Low complexity" evidence="2">
    <location>
        <begin position="291"/>
        <end position="301"/>
    </location>
</feature>
<dbReference type="PANTHER" id="PTHR22639:SF6">
    <property type="entry name" value="ZINC FINGER CCHC DOMAIN-CONTAINING PROTEIN 3-LIKE"/>
    <property type="match status" value="1"/>
</dbReference>
<protein>
    <submittedName>
        <fullName evidence="5">Zinc finger CCHC domain-containing protein 3-like</fullName>
    </submittedName>
</protein>
<proteinExistence type="predicted"/>